<evidence type="ECO:0000256" key="1">
    <source>
        <dbReference type="SAM" id="Phobius"/>
    </source>
</evidence>
<feature type="non-terminal residue" evidence="3">
    <location>
        <position position="279"/>
    </location>
</feature>
<organism evidence="3 4">
    <name type="scientific">Exidia glandulosa HHB12029</name>
    <dbReference type="NCBI Taxonomy" id="1314781"/>
    <lineage>
        <taxon>Eukaryota</taxon>
        <taxon>Fungi</taxon>
        <taxon>Dikarya</taxon>
        <taxon>Basidiomycota</taxon>
        <taxon>Agaricomycotina</taxon>
        <taxon>Agaricomycetes</taxon>
        <taxon>Auriculariales</taxon>
        <taxon>Exidiaceae</taxon>
        <taxon>Exidia</taxon>
    </lineage>
</organism>
<keyword evidence="1" id="KW-1133">Transmembrane helix</keyword>
<dbReference type="InterPro" id="IPR045338">
    <property type="entry name" value="DUF6535"/>
</dbReference>
<keyword evidence="4" id="KW-1185">Reference proteome</keyword>
<feature type="transmembrane region" description="Helical" evidence="1">
    <location>
        <begin position="33"/>
        <end position="52"/>
    </location>
</feature>
<keyword evidence="1" id="KW-0472">Membrane</keyword>
<evidence type="ECO:0000313" key="3">
    <source>
        <dbReference type="EMBL" id="KZV94622.1"/>
    </source>
</evidence>
<gene>
    <name evidence="3" type="ORF">EXIGLDRAFT_644981</name>
</gene>
<evidence type="ECO:0000313" key="4">
    <source>
        <dbReference type="Proteomes" id="UP000077266"/>
    </source>
</evidence>
<feature type="transmembrane region" description="Helical" evidence="1">
    <location>
        <begin position="226"/>
        <end position="248"/>
    </location>
</feature>
<feature type="transmembrane region" description="Helical" evidence="1">
    <location>
        <begin position="179"/>
        <end position="203"/>
    </location>
</feature>
<dbReference type="Proteomes" id="UP000077266">
    <property type="component" value="Unassembled WGS sequence"/>
</dbReference>
<reference evidence="3 4" key="1">
    <citation type="journal article" date="2016" name="Mol. Biol. Evol.">
        <title>Comparative Genomics of Early-Diverging Mushroom-Forming Fungi Provides Insights into the Origins of Lignocellulose Decay Capabilities.</title>
        <authorList>
            <person name="Nagy L.G."/>
            <person name="Riley R."/>
            <person name="Tritt A."/>
            <person name="Adam C."/>
            <person name="Daum C."/>
            <person name="Floudas D."/>
            <person name="Sun H."/>
            <person name="Yadav J.S."/>
            <person name="Pangilinan J."/>
            <person name="Larsson K.H."/>
            <person name="Matsuura K."/>
            <person name="Barry K."/>
            <person name="Labutti K."/>
            <person name="Kuo R."/>
            <person name="Ohm R.A."/>
            <person name="Bhattacharya S.S."/>
            <person name="Shirouzu T."/>
            <person name="Yoshinaga Y."/>
            <person name="Martin F.M."/>
            <person name="Grigoriev I.V."/>
            <person name="Hibbett D.S."/>
        </authorList>
    </citation>
    <scope>NUCLEOTIDE SEQUENCE [LARGE SCALE GENOMIC DNA]</scope>
    <source>
        <strain evidence="3 4">HHB12029</strain>
    </source>
</reference>
<dbReference type="OrthoDB" id="3219854at2759"/>
<keyword evidence="1" id="KW-0812">Transmembrane</keyword>
<feature type="transmembrane region" description="Helical" evidence="1">
    <location>
        <begin position="147"/>
        <end position="172"/>
    </location>
</feature>
<accession>A0A165JBT3</accession>
<name>A0A165JBT3_EXIGL</name>
<evidence type="ECO:0000259" key="2">
    <source>
        <dbReference type="Pfam" id="PF20153"/>
    </source>
</evidence>
<dbReference type="Pfam" id="PF20153">
    <property type="entry name" value="DUF6535"/>
    <property type="match status" value="1"/>
</dbReference>
<sequence>MADDARVWKVYLKAARKHDKELLDQWNGTLDTLLIFAGLFSAVLTTFIIESYKQMQPDYAKEAFLLQFANISGTRYVGPSDEVEESARAINCLWISSLIASLSTALIAILAKQWLAFYPVSDRENLREWAQLRQYRFDALKRWHVPVLIAVVPVLLHISLMLFLAGLVVFLWDIDTGTMVLAFVLSSATYGLYGFTTLSPVFWSSSPFRTPLTPVLKRIFHRDSPIIAISLYSVAIAAMLGLTAVHAVTRSVVALYTLAVRIPRRCVSFLIRNVLVPGI</sequence>
<dbReference type="EMBL" id="KV425969">
    <property type="protein sequence ID" value="KZV94622.1"/>
    <property type="molecule type" value="Genomic_DNA"/>
</dbReference>
<feature type="transmembrane region" description="Helical" evidence="1">
    <location>
        <begin position="92"/>
        <end position="111"/>
    </location>
</feature>
<dbReference type="AlphaFoldDB" id="A0A165JBT3"/>
<dbReference type="STRING" id="1314781.A0A165JBT3"/>
<protein>
    <recommendedName>
        <fullName evidence="2">DUF6535 domain-containing protein</fullName>
    </recommendedName>
</protein>
<feature type="domain" description="DUF6535" evidence="2">
    <location>
        <begin position="8"/>
        <end position="172"/>
    </location>
</feature>
<dbReference type="InParanoid" id="A0A165JBT3"/>
<proteinExistence type="predicted"/>